<proteinExistence type="predicted"/>
<gene>
    <name evidence="9" type="ORF">QTO34_008084</name>
</gene>
<keyword evidence="1" id="KW-0808">Transferase</keyword>
<dbReference type="Proteomes" id="UP001177744">
    <property type="component" value="Unassembled WGS sequence"/>
</dbReference>
<evidence type="ECO:0000256" key="3">
    <source>
        <dbReference type="ARBA" id="ARBA00022722"/>
    </source>
</evidence>
<dbReference type="GO" id="GO:0003676">
    <property type="term" value="F:nucleic acid binding"/>
    <property type="evidence" value="ECO:0007669"/>
    <property type="project" value="InterPro"/>
</dbReference>
<organism evidence="9 10">
    <name type="scientific">Cnephaeus nilssonii</name>
    <name type="common">Northern bat</name>
    <name type="synonym">Eptesicus nilssonii</name>
    <dbReference type="NCBI Taxonomy" id="3371016"/>
    <lineage>
        <taxon>Eukaryota</taxon>
        <taxon>Metazoa</taxon>
        <taxon>Chordata</taxon>
        <taxon>Craniata</taxon>
        <taxon>Vertebrata</taxon>
        <taxon>Euteleostomi</taxon>
        <taxon>Mammalia</taxon>
        <taxon>Eutheria</taxon>
        <taxon>Laurasiatheria</taxon>
        <taxon>Chiroptera</taxon>
        <taxon>Yangochiroptera</taxon>
        <taxon>Vespertilionidae</taxon>
        <taxon>Cnephaeus</taxon>
    </lineage>
</organism>
<dbReference type="GO" id="GO:0004523">
    <property type="term" value="F:RNA-DNA hybrid ribonuclease activity"/>
    <property type="evidence" value="ECO:0007669"/>
    <property type="project" value="InterPro"/>
</dbReference>
<evidence type="ECO:0000256" key="7">
    <source>
        <dbReference type="SAM" id="MobiDB-lite"/>
    </source>
</evidence>
<feature type="region of interest" description="Disordered" evidence="7">
    <location>
        <begin position="257"/>
        <end position="277"/>
    </location>
</feature>
<dbReference type="Gene3D" id="3.30.420.10">
    <property type="entry name" value="Ribonuclease H-like superfamily/Ribonuclease H"/>
    <property type="match status" value="1"/>
</dbReference>
<name>A0AA40I9N6_CNENI</name>
<dbReference type="GO" id="GO:0003964">
    <property type="term" value="F:RNA-directed DNA polymerase activity"/>
    <property type="evidence" value="ECO:0007669"/>
    <property type="project" value="UniProtKB-KW"/>
</dbReference>
<dbReference type="InterPro" id="IPR012337">
    <property type="entry name" value="RNaseH-like_sf"/>
</dbReference>
<feature type="region of interest" description="Disordered" evidence="7">
    <location>
        <begin position="405"/>
        <end position="558"/>
    </location>
</feature>
<dbReference type="PANTHER" id="PTHR41694">
    <property type="entry name" value="ENDOGENOUS RETROVIRUS GROUP K MEMBER POL PROTEIN"/>
    <property type="match status" value="1"/>
</dbReference>
<evidence type="ECO:0000313" key="10">
    <source>
        <dbReference type="Proteomes" id="UP001177744"/>
    </source>
</evidence>
<evidence type="ECO:0000256" key="1">
    <source>
        <dbReference type="ARBA" id="ARBA00022679"/>
    </source>
</evidence>
<feature type="domain" description="RNase H type-1" evidence="8">
    <location>
        <begin position="108"/>
        <end position="232"/>
    </location>
</feature>
<feature type="compositionally biased region" description="Low complexity" evidence="7">
    <location>
        <begin position="532"/>
        <end position="545"/>
    </location>
</feature>
<dbReference type="AlphaFoldDB" id="A0AA40I9N6"/>
<evidence type="ECO:0000313" key="9">
    <source>
        <dbReference type="EMBL" id="KAK1345622.1"/>
    </source>
</evidence>
<keyword evidence="2" id="KW-0548">Nucleotidyltransferase</keyword>
<feature type="compositionally biased region" description="Polar residues" evidence="7">
    <location>
        <begin position="471"/>
        <end position="480"/>
    </location>
</feature>
<dbReference type="EMBL" id="JAULJE010000002">
    <property type="protein sequence ID" value="KAK1345622.1"/>
    <property type="molecule type" value="Genomic_DNA"/>
</dbReference>
<dbReference type="PROSITE" id="PS50879">
    <property type="entry name" value="RNASE_H_1"/>
    <property type="match status" value="1"/>
</dbReference>
<dbReference type="InterPro" id="IPR036397">
    <property type="entry name" value="RNaseH_sf"/>
</dbReference>
<comment type="caution">
    <text evidence="9">The sequence shown here is derived from an EMBL/GenBank/DDBJ whole genome shotgun (WGS) entry which is preliminary data.</text>
</comment>
<keyword evidence="5" id="KW-0378">Hydrolase</keyword>
<keyword evidence="10" id="KW-1185">Reference proteome</keyword>
<evidence type="ECO:0000256" key="5">
    <source>
        <dbReference type="ARBA" id="ARBA00022801"/>
    </source>
</evidence>
<accession>A0AA40I9N6</accession>
<protein>
    <recommendedName>
        <fullName evidence="8">RNase H type-1 domain-containing protein</fullName>
    </recommendedName>
</protein>
<dbReference type="Pfam" id="PF00075">
    <property type="entry name" value="RNase_H"/>
    <property type="match status" value="1"/>
</dbReference>
<dbReference type="Gene3D" id="2.30.30.850">
    <property type="match status" value="1"/>
</dbReference>
<sequence>MPQSPCSHSLFSQRGRQALPLGQNLNVKVPHAVITLMEAKGQHWLTHAQMTQYLGLLCENPQIRLEAVRTPNPATFLPIKEGTPERDCLEVLEEVYSRRPDLTDRSLQNPDLVLFTDGKAQALREGWSAQRAELWAPVRVLNLSKDKHANIYTDSRYAFTTLHSHGAIYKERGLLTAREKGIKNQNEILKLLEAIWEPREGAVIHCRGHQKGKDSVSEGNRRADAAARLAAKEPVEPLWIMLVPELPEPLKYTPQEKKWAQREGGTAVHPHKPGDQVWVKDWKKEPLKPTWKGPYSTPQLSKTEHLDPPLLGKSSHQLDNQQPEWKVTSDLNHPLQIIFKKTVDPPDRPEFYPDSPSMNLASQGLARSWGSAQSGAFISFLLENAGQAVSRPVLSGSVLPHQTGVASPGLRGAQPHLDPGPSISRAPGHVASPGPRCVQPHPDPGARGLTWTRDPASPGPRGARRHLDPGSSLTQTQGRTASPGPRGALPHPDPGAHGLTRTQGRAASPGPGGVQPHPGPGPSLIRTQGRVASPGPRGAASPGPRIQLHPNPGARDLT</sequence>
<evidence type="ECO:0000256" key="6">
    <source>
        <dbReference type="ARBA" id="ARBA00022918"/>
    </source>
</evidence>
<dbReference type="CDD" id="cd09273">
    <property type="entry name" value="RNase_HI_RT_Bel"/>
    <property type="match status" value="1"/>
</dbReference>
<dbReference type="InterPro" id="IPR002156">
    <property type="entry name" value="RNaseH_domain"/>
</dbReference>
<keyword evidence="4" id="KW-0255">Endonuclease</keyword>
<evidence type="ECO:0000259" key="8">
    <source>
        <dbReference type="PROSITE" id="PS50879"/>
    </source>
</evidence>
<keyword evidence="3" id="KW-0540">Nuclease</keyword>
<keyword evidence="6" id="KW-0695">RNA-directed DNA polymerase</keyword>
<dbReference type="SUPFAM" id="SSF53098">
    <property type="entry name" value="Ribonuclease H-like"/>
    <property type="match status" value="1"/>
</dbReference>
<evidence type="ECO:0000256" key="4">
    <source>
        <dbReference type="ARBA" id="ARBA00022759"/>
    </source>
</evidence>
<evidence type="ECO:0000256" key="2">
    <source>
        <dbReference type="ARBA" id="ARBA00022695"/>
    </source>
</evidence>
<reference evidence="9" key="1">
    <citation type="submission" date="2023-06" db="EMBL/GenBank/DDBJ databases">
        <title>Reference genome for the Northern bat (Eptesicus nilssonii), a most northern bat species.</title>
        <authorList>
            <person name="Laine V.N."/>
            <person name="Pulliainen A.T."/>
            <person name="Lilley T.M."/>
        </authorList>
    </citation>
    <scope>NUCLEOTIDE SEQUENCE</scope>
    <source>
        <strain evidence="9">BLF_Eptnil</strain>
        <tissue evidence="9">Kidney</tissue>
    </source>
</reference>
<dbReference type="PANTHER" id="PTHR41694:SF5">
    <property type="entry name" value="RIBONUCLEASE H"/>
    <property type="match status" value="1"/>
</dbReference>